<organism evidence="3 4">
    <name type="scientific">Rhodococcus ruber</name>
    <dbReference type="NCBI Taxonomy" id="1830"/>
    <lineage>
        <taxon>Bacteria</taxon>
        <taxon>Bacillati</taxon>
        <taxon>Actinomycetota</taxon>
        <taxon>Actinomycetes</taxon>
        <taxon>Mycobacteriales</taxon>
        <taxon>Nocardiaceae</taxon>
        <taxon>Rhodococcus</taxon>
    </lineage>
</organism>
<evidence type="ECO:0000313" key="3">
    <source>
        <dbReference type="EMBL" id="MCZ4518896.1"/>
    </source>
</evidence>
<reference evidence="3" key="1">
    <citation type="submission" date="2022-12" db="EMBL/GenBank/DDBJ databases">
        <authorList>
            <person name="Krivoruchko A.V."/>
            <person name="Elkin A."/>
        </authorList>
    </citation>
    <scope>NUCLEOTIDE SEQUENCE</scope>
    <source>
        <strain evidence="3">IEGM 1391</strain>
    </source>
</reference>
<proteinExistence type="inferred from homology"/>
<dbReference type="InterPro" id="IPR036291">
    <property type="entry name" value="NAD(P)-bd_dom_sf"/>
</dbReference>
<dbReference type="PRINTS" id="PR00081">
    <property type="entry name" value="GDHRDH"/>
</dbReference>
<evidence type="ECO:0000313" key="4">
    <source>
        <dbReference type="Proteomes" id="UP001081071"/>
    </source>
</evidence>
<protein>
    <submittedName>
        <fullName evidence="3">Glucose 1-dehydrogenase</fullName>
        <ecNumber evidence="3">1.1.1.47</ecNumber>
    </submittedName>
</protein>
<dbReference type="InterPro" id="IPR002347">
    <property type="entry name" value="SDR_fam"/>
</dbReference>
<dbReference type="PANTHER" id="PTHR24321">
    <property type="entry name" value="DEHYDROGENASES, SHORT CHAIN"/>
    <property type="match status" value="1"/>
</dbReference>
<dbReference type="RefSeq" id="WP_269603773.1">
    <property type="nucleotide sequence ID" value="NZ_JAPWIJ010000004.1"/>
</dbReference>
<accession>A0ABT4MGM8</accession>
<comment type="caution">
    <text evidence="3">The sequence shown here is derived from an EMBL/GenBank/DDBJ whole genome shotgun (WGS) entry which is preliminary data.</text>
</comment>
<dbReference type="EMBL" id="JAPWIJ010000004">
    <property type="protein sequence ID" value="MCZ4518896.1"/>
    <property type="molecule type" value="Genomic_DNA"/>
</dbReference>
<comment type="similarity">
    <text evidence="1">Belongs to the short-chain dehydrogenases/reductases (SDR) family.</text>
</comment>
<keyword evidence="2 3" id="KW-0560">Oxidoreductase</keyword>
<gene>
    <name evidence="3" type="ORF">O4220_10235</name>
</gene>
<name>A0ABT4MGM8_9NOCA</name>
<dbReference type="PANTHER" id="PTHR24321:SF8">
    <property type="entry name" value="ESTRADIOL 17-BETA-DEHYDROGENASE 8-RELATED"/>
    <property type="match status" value="1"/>
</dbReference>
<dbReference type="GO" id="GO:0047936">
    <property type="term" value="F:glucose 1-dehydrogenase [NAD(P)+] activity"/>
    <property type="evidence" value="ECO:0007669"/>
    <property type="project" value="UniProtKB-EC"/>
</dbReference>
<dbReference type="PRINTS" id="PR00080">
    <property type="entry name" value="SDRFAMILY"/>
</dbReference>
<dbReference type="Gene3D" id="3.40.50.720">
    <property type="entry name" value="NAD(P)-binding Rossmann-like Domain"/>
    <property type="match status" value="1"/>
</dbReference>
<keyword evidence="4" id="KW-1185">Reference proteome</keyword>
<evidence type="ECO:0000256" key="1">
    <source>
        <dbReference type="ARBA" id="ARBA00006484"/>
    </source>
</evidence>
<dbReference type="Proteomes" id="UP001081071">
    <property type="component" value="Unassembled WGS sequence"/>
</dbReference>
<dbReference type="Pfam" id="PF13561">
    <property type="entry name" value="adh_short_C2"/>
    <property type="match status" value="1"/>
</dbReference>
<sequence>MNRVENKVAVVTGALGGIGGAICSLLAREGATVYAIDLAKEPATPLGQGITYLACDITQETQVAETIAAVLAASGRIDILVNNAGIIGPHGPSHLVSQEQFEEVFAVNVRGPWLCTKYTVPTMLEQQSGSIVDVSSINGIVGGSAIPVYHASKGAVRLMAKSDAITYAKDGIRVNSIHPGSITTAMSASVVAVQGEVGSDYEDKLIAAHPLGHRGEPDDIAYGVLYLASDESKFVTGSELVVDGGYTAR</sequence>
<dbReference type="SUPFAM" id="SSF51735">
    <property type="entry name" value="NAD(P)-binding Rossmann-fold domains"/>
    <property type="match status" value="1"/>
</dbReference>
<dbReference type="EC" id="1.1.1.47" evidence="3"/>
<evidence type="ECO:0000256" key="2">
    <source>
        <dbReference type="ARBA" id="ARBA00023002"/>
    </source>
</evidence>
<dbReference type="NCBIfam" id="NF005559">
    <property type="entry name" value="PRK07231.1"/>
    <property type="match status" value="1"/>
</dbReference>